<reference evidence="9 10" key="2">
    <citation type="journal article" date="2019" name="Nat. Med.">
        <title>A library of human gut bacterial isolates paired with longitudinal multiomics data enables mechanistic microbiome research.</title>
        <authorList>
            <person name="Poyet M."/>
            <person name="Groussin M."/>
            <person name="Gibbons S.M."/>
            <person name="Avila-Pacheco J."/>
            <person name="Jiang X."/>
            <person name="Kearney S.M."/>
            <person name="Perrotta A.R."/>
            <person name="Berdy B."/>
            <person name="Zhao S."/>
            <person name="Lieberman T.D."/>
            <person name="Swanson P.K."/>
            <person name="Smith M."/>
            <person name="Roesemann S."/>
            <person name="Alexander J.E."/>
            <person name="Rich S.A."/>
            <person name="Livny J."/>
            <person name="Vlamakis H."/>
            <person name="Clish C."/>
            <person name="Bullock K."/>
            <person name="Deik A."/>
            <person name="Scott J."/>
            <person name="Pierce K.A."/>
            <person name="Xavier R.J."/>
            <person name="Alm E.J."/>
        </authorList>
    </citation>
    <scope>NUCLEOTIDE SEQUENCE [LARGE SCALE GENOMIC DNA]</scope>
    <source>
        <strain evidence="6 13">BIOML-A156</strain>
        <strain evidence="4 9">BIOML-A160</strain>
        <strain evidence="5 10">BIOML-A162</strain>
        <strain evidence="3 12">BIOML-A165</strain>
        <strain evidence="2 11">BIOML-A188</strain>
    </source>
</reference>
<gene>
    <name evidence="1" type="ORF">ERS852557_04980</name>
    <name evidence="6" type="ORF">GAN59_24010</name>
    <name evidence="4" type="ORF">GAN75_27620</name>
    <name evidence="5" type="ORF">GAN91_28400</name>
    <name evidence="3" type="ORF">GAN93_24960</name>
    <name evidence="2" type="ORF">GAO51_30100</name>
    <name evidence="7" type="ORF">PO127_28450</name>
</gene>
<name>A0A139L161_BACT4</name>
<evidence type="ECO:0000313" key="10">
    <source>
        <dbReference type="Proteomes" id="UP000436858"/>
    </source>
</evidence>
<evidence type="ECO:0000313" key="13">
    <source>
        <dbReference type="Proteomes" id="UP000488521"/>
    </source>
</evidence>
<reference evidence="7" key="3">
    <citation type="submission" date="2022-10" db="EMBL/GenBank/DDBJ databases">
        <title>Human gut microbiome strain richness.</title>
        <authorList>
            <person name="Chen-Liaw A."/>
        </authorList>
    </citation>
    <scope>NUCLEOTIDE SEQUENCE</scope>
    <source>
        <strain evidence="7">1001283st1_A3_1001283B150304_161114</strain>
    </source>
</reference>
<evidence type="ECO:0000313" key="11">
    <source>
        <dbReference type="Proteomes" id="UP000440614"/>
    </source>
</evidence>
<evidence type="ECO:0000313" key="1">
    <source>
        <dbReference type="EMBL" id="CUQ48256.1"/>
    </source>
</evidence>
<evidence type="ECO:0000313" key="8">
    <source>
        <dbReference type="Proteomes" id="UP000095541"/>
    </source>
</evidence>
<dbReference type="EMBL" id="WCRS01000039">
    <property type="protein sequence ID" value="KAB4468375.1"/>
    <property type="molecule type" value="Genomic_DNA"/>
</dbReference>
<dbReference type="Proteomes" id="UP000436825">
    <property type="component" value="Unassembled WGS sequence"/>
</dbReference>
<evidence type="ECO:0000313" key="3">
    <source>
        <dbReference type="EMBL" id="KAB4446747.1"/>
    </source>
</evidence>
<evidence type="ECO:0000313" key="2">
    <source>
        <dbReference type="EMBL" id="KAB4303002.1"/>
    </source>
</evidence>
<evidence type="ECO:0000313" key="4">
    <source>
        <dbReference type="EMBL" id="KAB4449551.1"/>
    </source>
</evidence>
<evidence type="ECO:0000313" key="6">
    <source>
        <dbReference type="EMBL" id="KAB4468375.1"/>
    </source>
</evidence>
<dbReference type="EMBL" id="JAQNVG010000143">
    <property type="protein sequence ID" value="MDC2239670.1"/>
    <property type="molecule type" value="Genomic_DNA"/>
</dbReference>
<sequence>MVEYCVYWLENGEPMHEVFSSLAAAEMYSCAIRGKENIEWVEVSEEETIDLDELEDMFPDDFCGV</sequence>
<dbReference type="Proteomes" id="UP000436858">
    <property type="component" value="Unassembled WGS sequence"/>
</dbReference>
<dbReference type="Proteomes" id="UP000440614">
    <property type="component" value="Unassembled WGS sequence"/>
</dbReference>
<accession>A0A139L161</accession>
<evidence type="ECO:0000313" key="9">
    <source>
        <dbReference type="Proteomes" id="UP000436825"/>
    </source>
</evidence>
<dbReference type="RefSeq" id="WP_004295503.1">
    <property type="nucleotide sequence ID" value="NZ_BQNN01000005.1"/>
</dbReference>
<evidence type="ECO:0000313" key="5">
    <source>
        <dbReference type="EMBL" id="KAB4468290.1"/>
    </source>
</evidence>
<dbReference type="AlphaFoldDB" id="A0A139L161"/>
<dbReference type="EMBL" id="WCSB01000062">
    <property type="protein sequence ID" value="KAB4446747.1"/>
    <property type="molecule type" value="Genomic_DNA"/>
</dbReference>
<dbReference type="Proteomes" id="UP001217776">
    <property type="component" value="Unassembled WGS sequence"/>
</dbReference>
<dbReference type="Proteomes" id="UP000460317">
    <property type="component" value="Unassembled WGS sequence"/>
</dbReference>
<dbReference type="Proteomes" id="UP000095541">
    <property type="component" value="Unassembled WGS sequence"/>
</dbReference>
<dbReference type="EMBL" id="WCRY01000078">
    <property type="protein sequence ID" value="KAB4468290.1"/>
    <property type="molecule type" value="Genomic_DNA"/>
</dbReference>
<dbReference type="Proteomes" id="UP000488521">
    <property type="component" value="Unassembled WGS sequence"/>
</dbReference>
<dbReference type="PATRIC" id="fig|818.29.peg.190"/>
<dbReference type="EMBL" id="WCSY01000075">
    <property type="protein sequence ID" value="KAB4303002.1"/>
    <property type="molecule type" value="Genomic_DNA"/>
</dbReference>
<dbReference type="EMBL" id="WCRW01000056">
    <property type="protein sequence ID" value="KAB4449551.1"/>
    <property type="molecule type" value="Genomic_DNA"/>
</dbReference>
<protein>
    <submittedName>
        <fullName evidence="4">Uncharacterized protein</fullName>
    </submittedName>
</protein>
<evidence type="ECO:0000313" key="12">
    <source>
        <dbReference type="Proteomes" id="UP000460317"/>
    </source>
</evidence>
<organism evidence="4 9">
    <name type="scientific">Bacteroides thetaiotaomicron</name>
    <dbReference type="NCBI Taxonomy" id="818"/>
    <lineage>
        <taxon>Bacteria</taxon>
        <taxon>Pseudomonadati</taxon>
        <taxon>Bacteroidota</taxon>
        <taxon>Bacteroidia</taxon>
        <taxon>Bacteroidales</taxon>
        <taxon>Bacteroidaceae</taxon>
        <taxon>Bacteroides</taxon>
    </lineage>
</organism>
<evidence type="ECO:0000313" key="7">
    <source>
        <dbReference type="EMBL" id="MDC2239670.1"/>
    </source>
</evidence>
<proteinExistence type="predicted"/>
<dbReference type="EMBL" id="CZBI01000018">
    <property type="protein sequence ID" value="CUQ48256.1"/>
    <property type="molecule type" value="Genomic_DNA"/>
</dbReference>
<dbReference type="GeneID" id="61679369"/>
<reference evidence="1 8" key="1">
    <citation type="submission" date="2015-09" db="EMBL/GenBank/DDBJ databases">
        <authorList>
            <consortium name="Pathogen Informatics"/>
        </authorList>
    </citation>
    <scope>NUCLEOTIDE SEQUENCE [LARGE SCALE GENOMIC DNA]</scope>
    <source>
        <strain evidence="1 8">2789STDY5834945</strain>
    </source>
</reference>